<feature type="compositionally biased region" description="Basic and acidic residues" evidence="1">
    <location>
        <begin position="16"/>
        <end position="26"/>
    </location>
</feature>
<keyword evidence="3" id="KW-1185">Reference proteome</keyword>
<dbReference type="RefSeq" id="WP_184346254.1">
    <property type="nucleotide sequence ID" value="NZ_JACHJH010000001.1"/>
</dbReference>
<organism evidence="2 3">
    <name type="scientific">Streptomyces olivoverticillatus</name>
    <dbReference type="NCBI Taxonomy" id="66427"/>
    <lineage>
        <taxon>Bacteria</taxon>
        <taxon>Bacillati</taxon>
        <taxon>Actinomycetota</taxon>
        <taxon>Actinomycetes</taxon>
        <taxon>Kitasatosporales</taxon>
        <taxon>Streptomycetaceae</taxon>
        <taxon>Streptomyces</taxon>
    </lineage>
</organism>
<protein>
    <recommendedName>
        <fullName evidence="4">Metalloprotease</fullName>
    </recommendedName>
</protein>
<dbReference type="EMBL" id="JACHJH010000001">
    <property type="protein sequence ID" value="MBB4891732.1"/>
    <property type="molecule type" value="Genomic_DNA"/>
</dbReference>
<accession>A0A7W7LK69</accession>
<dbReference type="Pfam" id="PF20242">
    <property type="entry name" value="Emfourin"/>
    <property type="match status" value="1"/>
</dbReference>
<dbReference type="InterPro" id="IPR049457">
    <property type="entry name" value="Emfourin"/>
</dbReference>
<evidence type="ECO:0008006" key="4">
    <source>
        <dbReference type="Google" id="ProtNLM"/>
    </source>
</evidence>
<feature type="region of interest" description="Disordered" evidence="1">
    <location>
        <begin position="1"/>
        <end position="26"/>
    </location>
</feature>
<sequence length="88" mass="9511">MRIRLTRSGGFAGLTRHAELDTADHPDGAELERLATEAIAAGHPKPPSGVPDGYQYELTVDDHTAHCADPHLTGAQRQLMERLLQEGA</sequence>
<evidence type="ECO:0000313" key="2">
    <source>
        <dbReference type="EMBL" id="MBB4891732.1"/>
    </source>
</evidence>
<dbReference type="AlphaFoldDB" id="A0A7W7LK69"/>
<name>A0A7W7LK69_9ACTN</name>
<gene>
    <name evidence="2" type="ORF">FHS39_000732</name>
</gene>
<evidence type="ECO:0000256" key="1">
    <source>
        <dbReference type="SAM" id="MobiDB-lite"/>
    </source>
</evidence>
<dbReference type="Proteomes" id="UP000556084">
    <property type="component" value="Unassembled WGS sequence"/>
</dbReference>
<evidence type="ECO:0000313" key="3">
    <source>
        <dbReference type="Proteomes" id="UP000556084"/>
    </source>
</evidence>
<proteinExistence type="predicted"/>
<comment type="caution">
    <text evidence="2">The sequence shown here is derived from an EMBL/GenBank/DDBJ whole genome shotgun (WGS) entry which is preliminary data.</text>
</comment>
<reference evidence="2 3" key="1">
    <citation type="submission" date="2020-08" db="EMBL/GenBank/DDBJ databases">
        <title>Genomic Encyclopedia of Type Strains, Phase III (KMG-III): the genomes of soil and plant-associated and newly described type strains.</title>
        <authorList>
            <person name="Whitman W."/>
        </authorList>
    </citation>
    <scope>NUCLEOTIDE SEQUENCE [LARGE SCALE GENOMIC DNA]</scope>
    <source>
        <strain evidence="2 3">CECT 3266</strain>
    </source>
</reference>